<reference evidence="2 3" key="1">
    <citation type="submission" date="2023-03" db="EMBL/GenBank/DDBJ databases">
        <title>Bacillus Genome Sequencing.</title>
        <authorList>
            <person name="Dunlap C."/>
        </authorList>
    </citation>
    <scope>NUCLEOTIDE SEQUENCE [LARGE SCALE GENOMIC DNA]</scope>
    <source>
        <strain evidence="2 3">B-4107</strain>
    </source>
</reference>
<comment type="caution">
    <text evidence="2">The sequence shown here is derived from an EMBL/GenBank/DDBJ whole genome shotgun (WGS) entry which is preliminary data.</text>
</comment>
<dbReference type="SMART" id="SM00028">
    <property type="entry name" value="TPR"/>
    <property type="match status" value="3"/>
</dbReference>
<dbReference type="InterPro" id="IPR011990">
    <property type="entry name" value="TPR-like_helical_dom_sf"/>
</dbReference>
<proteinExistence type="predicted"/>
<dbReference type="Gene3D" id="1.25.40.10">
    <property type="entry name" value="Tetratricopeptide repeat domain"/>
    <property type="match status" value="1"/>
</dbReference>
<feature type="repeat" description="TPR" evidence="1">
    <location>
        <begin position="207"/>
        <end position="240"/>
    </location>
</feature>
<name>A0ABU6NJV3_9BACI</name>
<dbReference type="InterPro" id="IPR019734">
    <property type="entry name" value="TPR_rpt"/>
</dbReference>
<evidence type="ECO:0000256" key="1">
    <source>
        <dbReference type="PROSITE-ProRule" id="PRU00339"/>
    </source>
</evidence>
<dbReference type="RefSeq" id="WP_328237242.1">
    <property type="nucleotide sequence ID" value="NZ_JAROAS010000019.1"/>
</dbReference>
<keyword evidence="1" id="KW-0802">TPR repeat</keyword>
<keyword evidence="3" id="KW-1185">Reference proteome</keyword>
<dbReference type="Proteomes" id="UP001341820">
    <property type="component" value="Unassembled WGS sequence"/>
</dbReference>
<accession>A0ABU6NJV3</accession>
<dbReference type="PROSITE" id="PS50005">
    <property type="entry name" value="TPR"/>
    <property type="match status" value="1"/>
</dbReference>
<protein>
    <submittedName>
        <fullName evidence="2">Tetratricopeptide repeat protein</fullName>
    </submittedName>
</protein>
<evidence type="ECO:0000313" key="2">
    <source>
        <dbReference type="EMBL" id="MED4128487.1"/>
    </source>
</evidence>
<evidence type="ECO:0000313" key="3">
    <source>
        <dbReference type="Proteomes" id="UP001341820"/>
    </source>
</evidence>
<dbReference type="SUPFAM" id="SSF48452">
    <property type="entry name" value="TPR-like"/>
    <property type="match status" value="1"/>
</dbReference>
<dbReference type="Pfam" id="PF18801">
    <property type="entry name" value="RapH_N"/>
    <property type="match status" value="1"/>
</dbReference>
<organism evidence="2 3">
    <name type="scientific">Shouchella miscanthi</name>
    <dbReference type="NCBI Taxonomy" id="2598861"/>
    <lineage>
        <taxon>Bacteria</taxon>
        <taxon>Bacillati</taxon>
        <taxon>Bacillota</taxon>
        <taxon>Bacilli</taxon>
        <taxon>Bacillales</taxon>
        <taxon>Bacillaceae</taxon>
        <taxon>Shouchella</taxon>
    </lineage>
</organism>
<dbReference type="Pfam" id="PF13424">
    <property type="entry name" value="TPR_12"/>
    <property type="match status" value="1"/>
</dbReference>
<sequence>MYDKIPASDVGAKIVEWYSCILLSSYEEATLLKNEVTQMLGRMEKSDKMLAYFSLVEYRHNNMLDGENKSVPLSDQFKYIETDVDRYLKYLYYFVSGQFEYNNQRYRTAIRSFRKAERLLEHVDDETETLEFYMYTGVAYYRINQYLFAASYLEEAETGFRRIDFIRKALNCKQILASISSELKEYDRAEKMLKETLAESTYPITTVTILRALGLCMFAQKKYEPAANYFKKALEIKECRESIFGMRCETELSHCLFKLGNHDEALISFRKAKAAATQHYNELEFKIRCQYLEGLFIENDLTKVEQAINELSKAELYFEMCELSEELIEIFEENGDNENVIKYLKYAYQGKLNQTTLGDGQK</sequence>
<gene>
    <name evidence="2" type="ORF">P5F74_10120</name>
</gene>
<dbReference type="EMBL" id="JAROAS010000019">
    <property type="protein sequence ID" value="MED4128487.1"/>
    <property type="molecule type" value="Genomic_DNA"/>
</dbReference>